<sequence>MVNYRRFWYRDTLSVSHFHFLLLIAAAATYLGVAAGGGGGKARVSTNTDITLVIFNQYQTVEHWALLVGPNLLDAKFDWDKRTKNIKPTLRTKLTPDWSPSKALTLPYESPLGEVQWDVMDPDNRCTKAFMRLKKVQLKKGYKEIGGNCMDLVKGALKYLGQRGCVEDDVMRKYMEIHKQDYARVRKAVFEEGKDREKMRDEGCYIEGMSSCYE</sequence>
<reference evidence="1" key="1">
    <citation type="submission" date="2022-08" db="EMBL/GenBank/DDBJ databases">
        <title>A Global Phylogenomic Analysis of the Shiitake Genus Lentinula.</title>
        <authorList>
            <consortium name="DOE Joint Genome Institute"/>
            <person name="Sierra-Patev S."/>
            <person name="Min B."/>
            <person name="Naranjo-Ortiz M."/>
            <person name="Looney B."/>
            <person name="Konkel Z."/>
            <person name="Slot J.C."/>
            <person name="Sakamoto Y."/>
            <person name="Steenwyk J.L."/>
            <person name="Rokas A."/>
            <person name="Carro J."/>
            <person name="Camarero S."/>
            <person name="Ferreira P."/>
            <person name="Molpeceres G."/>
            <person name="Ruiz-Duenas F.J."/>
            <person name="Serrano A."/>
            <person name="Henrissat B."/>
            <person name="Drula E."/>
            <person name="Hughes K.W."/>
            <person name="Mata J.L."/>
            <person name="Ishikawa N.K."/>
            <person name="Vargas-Isla R."/>
            <person name="Ushijima S."/>
            <person name="Smith C.A."/>
            <person name="Ahrendt S."/>
            <person name="Andreopoulos W."/>
            <person name="He G."/>
            <person name="Labutti K."/>
            <person name="Lipzen A."/>
            <person name="Ng V."/>
            <person name="Riley R."/>
            <person name="Sandor L."/>
            <person name="Barry K."/>
            <person name="Martinez A.T."/>
            <person name="Xiao Y."/>
            <person name="Gibbons J.G."/>
            <person name="Terashima K."/>
            <person name="Grigoriev I.V."/>
            <person name="Hibbett D.S."/>
        </authorList>
    </citation>
    <scope>NUCLEOTIDE SEQUENCE</scope>
    <source>
        <strain evidence="1">RHP3577 ss4</strain>
    </source>
</reference>
<organism evidence="1 2">
    <name type="scientific">Lentinula lateritia</name>
    <dbReference type="NCBI Taxonomy" id="40482"/>
    <lineage>
        <taxon>Eukaryota</taxon>
        <taxon>Fungi</taxon>
        <taxon>Dikarya</taxon>
        <taxon>Basidiomycota</taxon>
        <taxon>Agaricomycotina</taxon>
        <taxon>Agaricomycetes</taxon>
        <taxon>Agaricomycetidae</taxon>
        <taxon>Agaricales</taxon>
        <taxon>Marasmiineae</taxon>
        <taxon>Omphalotaceae</taxon>
        <taxon>Lentinula</taxon>
    </lineage>
</organism>
<keyword evidence="2" id="KW-1185">Reference proteome</keyword>
<dbReference type="EMBL" id="JANVFT010000040">
    <property type="protein sequence ID" value="KAJ4491847.1"/>
    <property type="molecule type" value="Genomic_DNA"/>
</dbReference>
<dbReference type="Proteomes" id="UP001150217">
    <property type="component" value="Unassembled WGS sequence"/>
</dbReference>
<comment type="caution">
    <text evidence="1">The sequence shown here is derived from an EMBL/GenBank/DDBJ whole genome shotgun (WGS) entry which is preliminary data.</text>
</comment>
<protein>
    <submittedName>
        <fullName evidence="1">Uncharacterized protein</fullName>
    </submittedName>
</protein>
<name>A0ABQ8VF14_9AGAR</name>
<evidence type="ECO:0000313" key="1">
    <source>
        <dbReference type="EMBL" id="KAJ4491847.1"/>
    </source>
</evidence>
<evidence type="ECO:0000313" key="2">
    <source>
        <dbReference type="Proteomes" id="UP001150217"/>
    </source>
</evidence>
<gene>
    <name evidence="1" type="ORF">C8R41DRAFT_369727</name>
</gene>
<proteinExistence type="predicted"/>
<accession>A0ABQ8VF14</accession>